<proteinExistence type="predicted"/>
<keyword evidence="9" id="KW-1185">Reference proteome</keyword>
<feature type="compositionally biased region" description="Basic and acidic residues" evidence="6">
    <location>
        <begin position="1"/>
        <end position="10"/>
    </location>
</feature>
<feature type="compositionally biased region" description="Gly residues" evidence="6">
    <location>
        <begin position="723"/>
        <end position="734"/>
    </location>
</feature>
<keyword evidence="2" id="KW-0479">Metal-binding</keyword>
<feature type="compositionally biased region" description="Gly residues" evidence="6">
    <location>
        <begin position="816"/>
        <end position="835"/>
    </location>
</feature>
<evidence type="ECO:0000256" key="4">
    <source>
        <dbReference type="ARBA" id="ARBA00022833"/>
    </source>
</evidence>
<dbReference type="SUPFAM" id="SSF57863">
    <property type="entry name" value="ArfGap/RecO-like zinc finger"/>
    <property type="match status" value="1"/>
</dbReference>
<comment type="caution">
    <text evidence="8">The sequence shown here is derived from an EMBL/GenBank/DDBJ whole genome shotgun (WGS) entry which is preliminary data.</text>
</comment>
<evidence type="ECO:0000256" key="3">
    <source>
        <dbReference type="ARBA" id="ARBA00022771"/>
    </source>
</evidence>
<feature type="compositionally biased region" description="Pro residues" evidence="6">
    <location>
        <begin position="258"/>
        <end position="275"/>
    </location>
</feature>
<evidence type="ECO:0000256" key="2">
    <source>
        <dbReference type="ARBA" id="ARBA00022723"/>
    </source>
</evidence>
<dbReference type="Pfam" id="PF07004">
    <property type="entry name" value="SHIPPO-rpt"/>
    <property type="match status" value="2"/>
</dbReference>
<evidence type="ECO:0000256" key="6">
    <source>
        <dbReference type="SAM" id="MobiDB-lite"/>
    </source>
</evidence>
<dbReference type="FunFam" id="1.10.220.150:FF:000009">
    <property type="entry name" value="stromal membrane-associated protein 1 isoform X1"/>
    <property type="match status" value="1"/>
</dbReference>
<sequence length="858" mass="91595">MTTAHAERAPNGHNNTTRQRKLYIHPPSIPTRFQTFCFDDSERRAFGSSAARFTRRLDELPGPGYYVVAGDGSGAEKAPGFVSKSKRFPPPDASLPSPTHYTPHTTPVYSHSLTTSPSAAFIPSPIHAQRSVSPSVPLWKSRFQKPTPGPGAYDAERAGDAEQRHPRYRRRMAVFKSTSRRSEVNELGWTPGRDAPAPDAYSILESRVVKDVGGAIAAFRAVPRDNAFAFCETSSPGPGTYDVRAPSPTQPSHYRPLWRPPPSQPLHHTPGPPAIPLTHLNSVPGSNAPPISNPGPGAYDVPAAAEHSSQRRKPADTKGSVFASVTPRFAQTEAARQRGPGFYSPVAERGRRTFRLNLGEIASKRSSGFDSGEATSRTGAGGNDDADMMAPARVAKRRFCNLPHRPPAVMSTRHERMGDKAAADRNTRILKELMMRPDNRRCADCRKKDPRWASWNLGIFFCIRCSGHHRNMGTHISKVKSADLDSWTEEQLQNMARWGNYKAAQYWEHDLPANFTPPENTIDQFIRAKYDRKQYAAKGPIPDPDTLKALDTASSPTTTGAAGATARSSPPMARLTKQGSSSAAVVPPPPQASFANFAAPPANPAVPAATATAAAAPAPAVQSTADQLFDIFSGTPASGQQQQQQQPPAQSAGNLKNSILSLYGNTSSSQQSSPMTAQPPTLGGSGASGGGGASFGSFAAFAQPLPYQQQQQQQQQQPSSQLLGGGFGSGGGIGPQFSQQQQQQQQRQPSTFNAFGAPPPQQNQQQQQPFGQMGFGGAPMMMMQPEQPQQQQQALSPQEQFAASAGRSSISPTAAPGGGGIPDFAGFGSGFGTSGGAMSSMASMPPPDKATEDWGAFQ</sequence>
<feature type="compositionally biased region" description="Low complexity" evidence="6">
    <location>
        <begin position="552"/>
        <end position="571"/>
    </location>
</feature>
<evidence type="ECO:0000313" key="9">
    <source>
        <dbReference type="Proteomes" id="UP001212152"/>
    </source>
</evidence>
<feature type="compositionally biased region" description="Polar residues" evidence="6">
    <location>
        <begin position="654"/>
        <end position="679"/>
    </location>
</feature>
<keyword evidence="4" id="KW-0862">Zinc</keyword>
<accession>A0AAD5XRL1</accession>
<dbReference type="InterPro" id="IPR001164">
    <property type="entry name" value="ArfGAP_dom"/>
</dbReference>
<dbReference type="Pfam" id="PF01412">
    <property type="entry name" value="ArfGap"/>
    <property type="match status" value="1"/>
</dbReference>
<feature type="compositionally biased region" description="Low complexity" evidence="6">
    <location>
        <begin position="735"/>
        <end position="800"/>
    </location>
</feature>
<evidence type="ECO:0000313" key="8">
    <source>
        <dbReference type="EMBL" id="KAJ3179100.1"/>
    </source>
</evidence>
<dbReference type="InterPro" id="IPR010736">
    <property type="entry name" value="SHIPPO-rpt"/>
</dbReference>
<dbReference type="PROSITE" id="PS50115">
    <property type="entry name" value="ARFGAP"/>
    <property type="match status" value="1"/>
</dbReference>
<dbReference type="InterPro" id="IPR038508">
    <property type="entry name" value="ArfGAP_dom_sf"/>
</dbReference>
<gene>
    <name evidence="8" type="ORF">HDU87_003056</name>
</gene>
<dbReference type="PRINTS" id="PR00405">
    <property type="entry name" value="REVINTRACTNG"/>
</dbReference>
<feature type="region of interest" description="Disordered" evidence="6">
    <location>
        <begin position="632"/>
        <end position="858"/>
    </location>
</feature>
<dbReference type="InterPro" id="IPR051718">
    <property type="entry name" value="ARF_GTPase-activating"/>
</dbReference>
<dbReference type="AlphaFoldDB" id="A0AAD5XRL1"/>
<feature type="compositionally biased region" description="Polar residues" evidence="6">
    <location>
        <begin position="365"/>
        <end position="378"/>
    </location>
</feature>
<keyword evidence="3 5" id="KW-0863">Zinc-finger</keyword>
<feature type="region of interest" description="Disordered" evidence="6">
    <location>
        <begin position="234"/>
        <end position="320"/>
    </location>
</feature>
<dbReference type="Gene3D" id="1.10.220.150">
    <property type="entry name" value="Arf GTPase activating protein"/>
    <property type="match status" value="1"/>
</dbReference>
<dbReference type="EMBL" id="JADGJQ010000022">
    <property type="protein sequence ID" value="KAJ3179100.1"/>
    <property type="molecule type" value="Genomic_DNA"/>
</dbReference>
<evidence type="ECO:0000259" key="7">
    <source>
        <dbReference type="PROSITE" id="PS50115"/>
    </source>
</evidence>
<feature type="region of interest" description="Disordered" evidence="6">
    <location>
        <begin position="537"/>
        <end position="587"/>
    </location>
</feature>
<dbReference type="PANTHER" id="PTHR45705">
    <property type="entry name" value="FI20236P1"/>
    <property type="match status" value="1"/>
</dbReference>
<feature type="compositionally biased region" description="Low complexity" evidence="6">
    <location>
        <begin position="695"/>
        <end position="722"/>
    </location>
</feature>
<feature type="compositionally biased region" description="Gly residues" evidence="6">
    <location>
        <begin position="683"/>
        <end position="694"/>
    </location>
</feature>
<evidence type="ECO:0000256" key="5">
    <source>
        <dbReference type="PROSITE-ProRule" id="PRU00288"/>
    </source>
</evidence>
<reference evidence="8" key="1">
    <citation type="submission" date="2020-05" db="EMBL/GenBank/DDBJ databases">
        <title>Phylogenomic resolution of chytrid fungi.</title>
        <authorList>
            <person name="Stajich J.E."/>
            <person name="Amses K."/>
            <person name="Simmons R."/>
            <person name="Seto K."/>
            <person name="Myers J."/>
            <person name="Bonds A."/>
            <person name="Quandt C.A."/>
            <person name="Barry K."/>
            <person name="Liu P."/>
            <person name="Grigoriev I."/>
            <person name="Longcore J.E."/>
            <person name="James T.Y."/>
        </authorList>
    </citation>
    <scope>NUCLEOTIDE SEQUENCE</scope>
    <source>
        <strain evidence="8">JEL0379</strain>
    </source>
</reference>
<feature type="domain" description="Arf-GAP" evidence="7">
    <location>
        <begin position="427"/>
        <end position="535"/>
    </location>
</feature>
<protein>
    <recommendedName>
        <fullName evidence="7">Arf-GAP domain-containing protein</fullName>
    </recommendedName>
</protein>
<dbReference type="PANTHER" id="PTHR45705:SF1">
    <property type="entry name" value="FI20236P1"/>
    <property type="match status" value="1"/>
</dbReference>
<feature type="region of interest" description="Disordered" evidence="6">
    <location>
        <begin position="365"/>
        <end position="386"/>
    </location>
</feature>
<dbReference type="GO" id="GO:0008270">
    <property type="term" value="F:zinc ion binding"/>
    <property type="evidence" value="ECO:0007669"/>
    <property type="project" value="UniProtKB-KW"/>
</dbReference>
<dbReference type="GO" id="GO:0005737">
    <property type="term" value="C:cytoplasm"/>
    <property type="evidence" value="ECO:0007669"/>
    <property type="project" value="TreeGrafter"/>
</dbReference>
<dbReference type="CDD" id="cd08839">
    <property type="entry name" value="ArfGap_SMAP"/>
    <property type="match status" value="1"/>
</dbReference>
<organism evidence="8 9">
    <name type="scientific">Geranomyces variabilis</name>
    <dbReference type="NCBI Taxonomy" id="109894"/>
    <lineage>
        <taxon>Eukaryota</taxon>
        <taxon>Fungi</taxon>
        <taxon>Fungi incertae sedis</taxon>
        <taxon>Chytridiomycota</taxon>
        <taxon>Chytridiomycota incertae sedis</taxon>
        <taxon>Chytridiomycetes</taxon>
        <taxon>Spizellomycetales</taxon>
        <taxon>Powellomycetaceae</taxon>
        <taxon>Geranomyces</taxon>
    </lineage>
</organism>
<feature type="region of interest" description="Disordered" evidence="6">
    <location>
        <begin position="1"/>
        <end position="21"/>
    </location>
</feature>
<dbReference type="Proteomes" id="UP001212152">
    <property type="component" value="Unassembled WGS sequence"/>
</dbReference>
<feature type="compositionally biased region" description="Low complexity" evidence="6">
    <location>
        <begin position="633"/>
        <end position="653"/>
    </location>
</feature>
<name>A0AAD5XRL1_9FUNG</name>
<dbReference type="GO" id="GO:0005096">
    <property type="term" value="F:GTPase activator activity"/>
    <property type="evidence" value="ECO:0007669"/>
    <property type="project" value="UniProtKB-KW"/>
</dbReference>
<keyword evidence="1" id="KW-0343">GTPase activation</keyword>
<dbReference type="InterPro" id="IPR037278">
    <property type="entry name" value="ARFGAP/RecO"/>
</dbReference>
<evidence type="ECO:0000256" key="1">
    <source>
        <dbReference type="ARBA" id="ARBA00022468"/>
    </source>
</evidence>
<dbReference type="SMART" id="SM00105">
    <property type="entry name" value="ArfGap"/>
    <property type="match status" value="1"/>
</dbReference>
<dbReference type="InterPro" id="IPR044732">
    <property type="entry name" value="ArfGAP_SMAP1-like"/>
</dbReference>